<evidence type="ECO:0000313" key="2">
    <source>
        <dbReference type="Proteomes" id="UP001066276"/>
    </source>
</evidence>
<organism evidence="1 2">
    <name type="scientific">Pleurodeles waltl</name>
    <name type="common">Iberian ribbed newt</name>
    <dbReference type="NCBI Taxonomy" id="8319"/>
    <lineage>
        <taxon>Eukaryota</taxon>
        <taxon>Metazoa</taxon>
        <taxon>Chordata</taxon>
        <taxon>Craniata</taxon>
        <taxon>Vertebrata</taxon>
        <taxon>Euteleostomi</taxon>
        <taxon>Amphibia</taxon>
        <taxon>Batrachia</taxon>
        <taxon>Caudata</taxon>
        <taxon>Salamandroidea</taxon>
        <taxon>Salamandridae</taxon>
        <taxon>Pleurodelinae</taxon>
        <taxon>Pleurodeles</taxon>
    </lineage>
</organism>
<comment type="caution">
    <text evidence="1">The sequence shown here is derived from an EMBL/GenBank/DDBJ whole genome shotgun (WGS) entry which is preliminary data.</text>
</comment>
<sequence length="126" mass="13946">MKASSRQLAGLTSEVAQEKAAAGTCVRPGWWVNCTSRYTLYSRFICEKQGTHESSSWLVFVRSDTCLFVTAEGRMRWEKQQQAGPEDCKVCSEEMGRRWAAVWGAPVVADNLGGTVAEKGPLRGQQ</sequence>
<proteinExistence type="predicted"/>
<name>A0AAV7UKE3_PLEWA</name>
<reference evidence="1" key="1">
    <citation type="journal article" date="2022" name="bioRxiv">
        <title>Sequencing and chromosome-scale assembly of the giantPleurodeles waltlgenome.</title>
        <authorList>
            <person name="Brown T."/>
            <person name="Elewa A."/>
            <person name="Iarovenko S."/>
            <person name="Subramanian E."/>
            <person name="Araus A.J."/>
            <person name="Petzold A."/>
            <person name="Susuki M."/>
            <person name="Suzuki K.-i.T."/>
            <person name="Hayashi T."/>
            <person name="Toyoda A."/>
            <person name="Oliveira C."/>
            <person name="Osipova E."/>
            <person name="Leigh N.D."/>
            <person name="Simon A."/>
            <person name="Yun M.H."/>
        </authorList>
    </citation>
    <scope>NUCLEOTIDE SEQUENCE</scope>
    <source>
        <strain evidence="1">20211129_DDA</strain>
        <tissue evidence="1">Liver</tissue>
    </source>
</reference>
<dbReference type="Proteomes" id="UP001066276">
    <property type="component" value="Chromosome 3_1"/>
</dbReference>
<gene>
    <name evidence="1" type="ORF">NDU88_006046</name>
</gene>
<accession>A0AAV7UKE3</accession>
<dbReference type="AlphaFoldDB" id="A0AAV7UKE3"/>
<evidence type="ECO:0000313" key="1">
    <source>
        <dbReference type="EMBL" id="KAJ1189298.1"/>
    </source>
</evidence>
<keyword evidence="2" id="KW-1185">Reference proteome</keyword>
<dbReference type="EMBL" id="JANPWB010000005">
    <property type="protein sequence ID" value="KAJ1189298.1"/>
    <property type="molecule type" value="Genomic_DNA"/>
</dbReference>
<protein>
    <submittedName>
        <fullName evidence="1">Uncharacterized protein</fullName>
    </submittedName>
</protein>